<organism evidence="1 2">
    <name type="scientific">Anaerofilum hominis</name>
    <dbReference type="NCBI Taxonomy" id="2763016"/>
    <lineage>
        <taxon>Bacteria</taxon>
        <taxon>Bacillati</taxon>
        <taxon>Bacillota</taxon>
        <taxon>Clostridia</taxon>
        <taxon>Eubacteriales</taxon>
        <taxon>Oscillospiraceae</taxon>
        <taxon>Anaerofilum</taxon>
    </lineage>
</organism>
<protein>
    <submittedName>
        <fullName evidence="1">Uncharacterized protein</fullName>
    </submittedName>
</protein>
<comment type="caution">
    <text evidence="1">The sequence shown here is derived from an EMBL/GenBank/DDBJ whole genome shotgun (WGS) entry which is preliminary data.</text>
</comment>
<dbReference type="Proteomes" id="UP000659630">
    <property type="component" value="Unassembled WGS sequence"/>
</dbReference>
<dbReference type="RefSeq" id="WP_186887276.1">
    <property type="nucleotide sequence ID" value="NZ_JACONZ010000002.1"/>
</dbReference>
<dbReference type="EMBL" id="JACONZ010000002">
    <property type="protein sequence ID" value="MBC5580897.1"/>
    <property type="molecule type" value="Genomic_DNA"/>
</dbReference>
<keyword evidence="2" id="KW-1185">Reference proteome</keyword>
<accession>A0A923L0U0</accession>
<proteinExistence type="predicted"/>
<gene>
    <name evidence="1" type="ORF">H8S23_05215</name>
</gene>
<reference evidence="1" key="1">
    <citation type="submission" date="2020-08" db="EMBL/GenBank/DDBJ databases">
        <title>Genome public.</title>
        <authorList>
            <person name="Liu C."/>
            <person name="Sun Q."/>
        </authorList>
    </citation>
    <scope>NUCLEOTIDE SEQUENCE</scope>
    <source>
        <strain evidence="1">BX8</strain>
    </source>
</reference>
<sequence>MESNDAAARRRNQGQMLRRLARIQREIHGAVESCGGVLDVTHDGVLLSERLFHTCFRVWRKEPLEDNPYACARLEAYAGGVRFYAYIEGAADAGHR</sequence>
<name>A0A923L0U0_9FIRM</name>
<evidence type="ECO:0000313" key="1">
    <source>
        <dbReference type="EMBL" id="MBC5580897.1"/>
    </source>
</evidence>
<evidence type="ECO:0000313" key="2">
    <source>
        <dbReference type="Proteomes" id="UP000659630"/>
    </source>
</evidence>
<dbReference type="AlphaFoldDB" id="A0A923L0U0"/>